<dbReference type="GO" id="GO:0003700">
    <property type="term" value="F:DNA-binding transcription factor activity"/>
    <property type="evidence" value="ECO:0007669"/>
    <property type="project" value="InterPro"/>
</dbReference>
<gene>
    <name evidence="3" type="ORF">SDAV_001846</name>
</gene>
<evidence type="ECO:0000259" key="2">
    <source>
        <dbReference type="PROSITE" id="PS51464"/>
    </source>
</evidence>
<evidence type="ECO:0000256" key="1">
    <source>
        <dbReference type="SAM" id="Phobius"/>
    </source>
</evidence>
<dbReference type="Gene3D" id="3.40.50.10490">
    <property type="entry name" value="Glucose-6-phosphate isomerase like protein, domain 1"/>
    <property type="match status" value="1"/>
</dbReference>
<evidence type="ECO:0000313" key="3">
    <source>
        <dbReference type="EMBL" id="AXF96790.1"/>
    </source>
</evidence>
<dbReference type="KEGG" id="sphh:SDAV_001846"/>
<keyword evidence="4" id="KW-1185">Reference proteome</keyword>
<dbReference type="AlphaFoldDB" id="A0A345DRE9"/>
<dbReference type="GO" id="GO:1901135">
    <property type="term" value="P:carbohydrate derivative metabolic process"/>
    <property type="evidence" value="ECO:0007669"/>
    <property type="project" value="InterPro"/>
</dbReference>
<reference evidence="4" key="1">
    <citation type="submission" date="2018-07" db="EMBL/GenBank/DDBJ databases">
        <title>Complete Genome Sequence of Spiroplasma phoeniceum.</title>
        <authorList>
            <person name="Davis R.E."/>
            <person name="Shao J.Y."/>
            <person name="Zhao Y."/>
            <person name="Silver A."/>
            <person name="Stump z."/>
            <person name="Gasparich G."/>
        </authorList>
    </citation>
    <scope>NUCLEOTIDE SEQUENCE [LARGE SCALE GENOMIC DNA]</scope>
    <source>
        <strain evidence="4">P40</strain>
    </source>
</reference>
<dbReference type="SUPFAM" id="SSF53697">
    <property type="entry name" value="SIS domain"/>
    <property type="match status" value="1"/>
</dbReference>
<dbReference type="InterPro" id="IPR047640">
    <property type="entry name" value="RpiR-like"/>
</dbReference>
<proteinExistence type="predicted"/>
<dbReference type="InterPro" id="IPR001347">
    <property type="entry name" value="SIS_dom"/>
</dbReference>
<dbReference type="PANTHER" id="PTHR30514:SF1">
    <property type="entry name" value="HTH-TYPE TRANSCRIPTIONAL REGULATOR HEXR-RELATED"/>
    <property type="match status" value="1"/>
</dbReference>
<organism evidence="3 4">
    <name type="scientific">Spiroplasma phoeniceum P40</name>
    <dbReference type="NCBI Taxonomy" id="1276259"/>
    <lineage>
        <taxon>Bacteria</taxon>
        <taxon>Bacillati</taxon>
        <taxon>Mycoplasmatota</taxon>
        <taxon>Mollicutes</taxon>
        <taxon>Entomoplasmatales</taxon>
        <taxon>Spiroplasmataceae</taxon>
        <taxon>Spiroplasma</taxon>
    </lineage>
</organism>
<protein>
    <submittedName>
        <fullName evidence="3">Transcriptional regulator</fullName>
    </submittedName>
</protein>
<accession>A0A345DRE9</accession>
<name>A0A345DRE9_9MOLU</name>
<dbReference type="GO" id="GO:0097367">
    <property type="term" value="F:carbohydrate derivative binding"/>
    <property type="evidence" value="ECO:0007669"/>
    <property type="project" value="InterPro"/>
</dbReference>
<sequence>MFLNWFNNNDLMILFSKSGCTREIIELLKLSRKNNIKTVLVTTKQNNSDLIQPDYRVLYHSYLDLTYFLIISSNISQLIITNILITILIDKKPSIYEEIQKGVILINNWNKKGTIV</sequence>
<dbReference type="EMBL" id="CP031088">
    <property type="protein sequence ID" value="AXF96790.1"/>
    <property type="molecule type" value="Genomic_DNA"/>
</dbReference>
<dbReference type="GO" id="GO:0003677">
    <property type="term" value="F:DNA binding"/>
    <property type="evidence" value="ECO:0007669"/>
    <property type="project" value="InterPro"/>
</dbReference>
<keyword evidence="1" id="KW-1133">Transmembrane helix</keyword>
<keyword evidence="1" id="KW-0812">Transmembrane</keyword>
<feature type="transmembrane region" description="Helical" evidence="1">
    <location>
        <begin position="65"/>
        <end position="89"/>
    </location>
</feature>
<dbReference type="Pfam" id="PF01380">
    <property type="entry name" value="SIS"/>
    <property type="match status" value="1"/>
</dbReference>
<keyword evidence="1" id="KW-0472">Membrane</keyword>
<dbReference type="InterPro" id="IPR046348">
    <property type="entry name" value="SIS_dom_sf"/>
</dbReference>
<dbReference type="PANTHER" id="PTHR30514">
    <property type="entry name" value="GLUCOKINASE"/>
    <property type="match status" value="1"/>
</dbReference>
<dbReference type="PROSITE" id="PS51464">
    <property type="entry name" value="SIS"/>
    <property type="match status" value="1"/>
</dbReference>
<evidence type="ECO:0000313" key="4">
    <source>
        <dbReference type="Proteomes" id="UP000253689"/>
    </source>
</evidence>
<dbReference type="RefSeq" id="WP_245938366.1">
    <property type="nucleotide sequence ID" value="NZ_CP031088.1"/>
</dbReference>
<dbReference type="Proteomes" id="UP000253689">
    <property type="component" value="Chromosome"/>
</dbReference>
<feature type="domain" description="SIS" evidence="2">
    <location>
        <begin position="1"/>
        <end position="94"/>
    </location>
</feature>